<name>A0A919Q128_9MICO</name>
<dbReference type="AlphaFoldDB" id="A0A919Q128"/>
<dbReference type="Proteomes" id="UP000652354">
    <property type="component" value="Unassembled WGS sequence"/>
</dbReference>
<feature type="region of interest" description="Disordered" evidence="1">
    <location>
        <begin position="634"/>
        <end position="676"/>
    </location>
</feature>
<protein>
    <recommendedName>
        <fullName evidence="6">2-oxoglutarate dehydrogenase</fullName>
    </recommendedName>
</protein>
<organism evidence="4 5">
    <name type="scientific">Demequina activiva</name>
    <dbReference type="NCBI Taxonomy" id="1582364"/>
    <lineage>
        <taxon>Bacteria</taxon>
        <taxon>Bacillati</taxon>
        <taxon>Actinomycetota</taxon>
        <taxon>Actinomycetes</taxon>
        <taxon>Micrococcales</taxon>
        <taxon>Demequinaceae</taxon>
        <taxon>Demequina</taxon>
    </lineage>
</organism>
<keyword evidence="5" id="KW-1185">Reference proteome</keyword>
<keyword evidence="2" id="KW-0472">Membrane</keyword>
<feature type="signal peptide" evidence="3">
    <location>
        <begin position="1"/>
        <end position="17"/>
    </location>
</feature>
<feature type="region of interest" description="Disordered" evidence="1">
    <location>
        <begin position="93"/>
        <end position="143"/>
    </location>
</feature>
<evidence type="ECO:0000256" key="3">
    <source>
        <dbReference type="SAM" id="SignalP"/>
    </source>
</evidence>
<comment type="caution">
    <text evidence="4">The sequence shown here is derived from an EMBL/GenBank/DDBJ whole genome shotgun (WGS) entry which is preliminary data.</text>
</comment>
<feature type="transmembrane region" description="Helical" evidence="2">
    <location>
        <begin position="607"/>
        <end position="628"/>
    </location>
</feature>
<dbReference type="Pfam" id="PF19516">
    <property type="entry name" value="DUF6049"/>
    <property type="match status" value="1"/>
</dbReference>
<evidence type="ECO:0008006" key="6">
    <source>
        <dbReference type="Google" id="ProtNLM"/>
    </source>
</evidence>
<dbReference type="EMBL" id="BONR01000001">
    <property type="protein sequence ID" value="GIG54079.1"/>
    <property type="molecule type" value="Genomic_DNA"/>
</dbReference>
<accession>A0A919Q128</accession>
<feature type="chain" id="PRO_5039526524" description="2-oxoglutarate dehydrogenase" evidence="3">
    <location>
        <begin position="18"/>
        <end position="676"/>
    </location>
</feature>
<evidence type="ECO:0000313" key="5">
    <source>
        <dbReference type="Proteomes" id="UP000652354"/>
    </source>
</evidence>
<keyword evidence="2" id="KW-0812">Transmembrane</keyword>
<evidence type="ECO:0000313" key="4">
    <source>
        <dbReference type="EMBL" id="GIG54079.1"/>
    </source>
</evidence>
<evidence type="ECO:0000256" key="2">
    <source>
        <dbReference type="SAM" id="Phobius"/>
    </source>
</evidence>
<gene>
    <name evidence="4" type="ORF">Dac01nite_08310</name>
</gene>
<proteinExistence type="predicted"/>
<feature type="compositionally biased region" description="Low complexity" evidence="1">
    <location>
        <begin position="117"/>
        <end position="127"/>
    </location>
</feature>
<keyword evidence="2" id="KW-1133">Transmembrane helix</keyword>
<reference evidence="4" key="1">
    <citation type="submission" date="2021-01" db="EMBL/GenBank/DDBJ databases">
        <title>Whole genome shotgun sequence of Demequina activiva NBRC 110675.</title>
        <authorList>
            <person name="Komaki H."/>
            <person name="Tamura T."/>
        </authorList>
    </citation>
    <scope>NUCLEOTIDE SEQUENCE</scope>
    <source>
        <strain evidence="4">NBRC 110675</strain>
    </source>
</reference>
<dbReference type="InterPro" id="IPR046112">
    <property type="entry name" value="DUF6049"/>
</dbReference>
<evidence type="ECO:0000256" key="1">
    <source>
        <dbReference type="SAM" id="MobiDB-lite"/>
    </source>
</evidence>
<keyword evidence="3" id="KW-0732">Signal</keyword>
<sequence length="676" mass="68595">MAVALLAPAMAAAAAPARTPLATETEAPVTATVSSFGSAVVEPGGAVGASVSVHNPGALPVDQVVVSMHVTQQPLESFESLDAFLEDPRSAPLDRVTQEPEPPAPPEPDAGDDDADPAAPEDGAPDGTGPPEPEPAGLTIDPGSRVSLMVSSSAASLGLPDGEWGVYGVVLEVEVGADAYLVDAMPITWAGAPVPELPLTVLATAQGQPTRVDAVLRASAVPGVAVALDPTELTTAQVFDQELLGREVFRLPSGDPDLTSLAHAQDENLIALALDTPAGTTLGAFGTAPWLAQPAAVDASTAAWADANGAAATLAHPGSPGHSDAAAGAGALAVADGGGPLLVADERLSTTLAEYRPGSDAARTVLVAQSALTADAGGGAPVLVAPGRSWQLGGTQTSEALEALVEAPWVQVRSVEELLGDAATAVALEATLDTDNDLPLAEIESLERRLAELWTLSTTAASPAQAFREWGAPVAQAIPTALRGDPAARDAAVVAGLEMADATLTGVRIAESSDLNLLADAGDIPITVVNDLDRPVTVTVELTSLSPTLQVENRPVVTVPAGREVVAPVTVEAVSSSNVELRAVLRSTTGVAVSDVQQFSVRVRADWGTAATAIFSVLLVMLMVAGIVRTIRRGRKDTRTSPGAAPATAPPEPETEAEHESYAATDSEGGDHDGRR</sequence>